<feature type="transmembrane region" description="Helical" evidence="7">
    <location>
        <begin position="116"/>
        <end position="138"/>
    </location>
</feature>
<reference evidence="9 10" key="1">
    <citation type="submission" date="2019-02" db="EMBL/GenBank/DDBJ databases">
        <title>Genomic Encyclopedia of Type Strains, Phase IV (KMG-IV): sequencing the most valuable type-strain genomes for metagenomic binning, comparative biology and taxonomic classification.</title>
        <authorList>
            <person name="Goeker M."/>
        </authorList>
    </citation>
    <scope>NUCLEOTIDE SEQUENCE [LARGE SCALE GENOMIC DNA]</scope>
    <source>
        <strain evidence="9 10">DSM 29486</strain>
    </source>
</reference>
<sequence length="289" mass="32472">MSTKVKAVTRRKWTGDRTLTWVIRVILLLLTVVYIYPVIFAALTSFKDLTEFYSDIWALPKQFLYMNYVDAFTTGKIGEYFLNSVIIAVVSLVGIQIISVMASYALTRLRIPHTNIILMVLFALQILPTETIIIPLYVEMSKMGFLHLEYVPIFLAYIGWSIPGSTIILKNFFETVPKELLEAARIDGSGEIKSLFLIVLPLMKSAMCTVAVMNLNFVWGELMWAQITTLLSDKGIPLTVGLLNFKGQISTNWPQLCAAICIVIIPLYIIFICMQKYFIAGMTAGGVKG</sequence>
<keyword evidence="6 7" id="KW-0472">Membrane</keyword>
<dbReference type="RefSeq" id="WP_130433795.1">
    <property type="nucleotide sequence ID" value="NZ_SGXF01000001.1"/>
</dbReference>
<keyword evidence="5 7" id="KW-1133">Transmembrane helix</keyword>
<dbReference type="PROSITE" id="PS50928">
    <property type="entry name" value="ABC_TM1"/>
    <property type="match status" value="1"/>
</dbReference>
<evidence type="ECO:0000313" key="10">
    <source>
        <dbReference type="Proteomes" id="UP000292927"/>
    </source>
</evidence>
<feature type="transmembrane region" description="Helical" evidence="7">
    <location>
        <begin position="80"/>
        <end position="104"/>
    </location>
</feature>
<organism evidence="9 10">
    <name type="scientific">Cuneatibacter caecimuris</name>
    <dbReference type="NCBI Taxonomy" id="1796618"/>
    <lineage>
        <taxon>Bacteria</taxon>
        <taxon>Bacillati</taxon>
        <taxon>Bacillota</taxon>
        <taxon>Clostridia</taxon>
        <taxon>Lachnospirales</taxon>
        <taxon>Lachnospiraceae</taxon>
        <taxon>Cuneatibacter</taxon>
    </lineage>
</organism>
<comment type="subcellular location">
    <subcellularLocation>
        <location evidence="1 7">Cell membrane</location>
        <topology evidence="1 7">Multi-pass membrane protein</topology>
    </subcellularLocation>
</comment>
<feature type="transmembrane region" description="Helical" evidence="7">
    <location>
        <begin position="150"/>
        <end position="173"/>
    </location>
</feature>
<dbReference type="GO" id="GO:0055085">
    <property type="term" value="P:transmembrane transport"/>
    <property type="evidence" value="ECO:0007669"/>
    <property type="project" value="InterPro"/>
</dbReference>
<accession>A0A4Q7PQZ4</accession>
<feature type="transmembrane region" description="Helical" evidence="7">
    <location>
        <begin position="253"/>
        <end position="273"/>
    </location>
</feature>
<evidence type="ECO:0000256" key="2">
    <source>
        <dbReference type="ARBA" id="ARBA00022448"/>
    </source>
</evidence>
<evidence type="ECO:0000256" key="7">
    <source>
        <dbReference type="RuleBase" id="RU363032"/>
    </source>
</evidence>
<keyword evidence="3" id="KW-1003">Cell membrane</keyword>
<keyword evidence="10" id="KW-1185">Reference proteome</keyword>
<dbReference type="SUPFAM" id="SSF161098">
    <property type="entry name" value="MetI-like"/>
    <property type="match status" value="1"/>
</dbReference>
<name>A0A4Q7PQZ4_9FIRM</name>
<dbReference type="AlphaFoldDB" id="A0A4Q7PQZ4"/>
<evidence type="ECO:0000256" key="6">
    <source>
        <dbReference type="ARBA" id="ARBA00023136"/>
    </source>
</evidence>
<dbReference type="CDD" id="cd06261">
    <property type="entry name" value="TM_PBP2"/>
    <property type="match status" value="1"/>
</dbReference>
<feature type="transmembrane region" description="Helical" evidence="7">
    <location>
        <begin position="21"/>
        <end position="43"/>
    </location>
</feature>
<dbReference type="EMBL" id="SGXF01000001">
    <property type="protein sequence ID" value="RZT02975.1"/>
    <property type="molecule type" value="Genomic_DNA"/>
</dbReference>
<dbReference type="InterPro" id="IPR000515">
    <property type="entry name" value="MetI-like"/>
</dbReference>
<dbReference type="PANTHER" id="PTHR43744:SF8">
    <property type="entry name" value="SN-GLYCEROL-3-PHOSPHATE TRANSPORT SYSTEM PERMEASE PROTEIN UGPE"/>
    <property type="match status" value="1"/>
</dbReference>
<evidence type="ECO:0000256" key="3">
    <source>
        <dbReference type="ARBA" id="ARBA00022475"/>
    </source>
</evidence>
<dbReference type="Gene3D" id="1.10.3720.10">
    <property type="entry name" value="MetI-like"/>
    <property type="match status" value="1"/>
</dbReference>
<dbReference type="OrthoDB" id="42677at2"/>
<keyword evidence="4 7" id="KW-0812">Transmembrane</keyword>
<evidence type="ECO:0000256" key="5">
    <source>
        <dbReference type="ARBA" id="ARBA00022989"/>
    </source>
</evidence>
<dbReference type="Proteomes" id="UP000292927">
    <property type="component" value="Unassembled WGS sequence"/>
</dbReference>
<evidence type="ECO:0000256" key="1">
    <source>
        <dbReference type="ARBA" id="ARBA00004651"/>
    </source>
</evidence>
<evidence type="ECO:0000313" key="9">
    <source>
        <dbReference type="EMBL" id="RZT02975.1"/>
    </source>
</evidence>
<dbReference type="PANTHER" id="PTHR43744">
    <property type="entry name" value="ABC TRANSPORTER PERMEASE PROTEIN MG189-RELATED-RELATED"/>
    <property type="match status" value="1"/>
</dbReference>
<dbReference type="Pfam" id="PF00528">
    <property type="entry name" value="BPD_transp_1"/>
    <property type="match status" value="1"/>
</dbReference>
<comment type="similarity">
    <text evidence="7">Belongs to the binding-protein-dependent transport system permease family.</text>
</comment>
<gene>
    <name evidence="9" type="ORF">EV209_1108</name>
</gene>
<evidence type="ECO:0000259" key="8">
    <source>
        <dbReference type="PROSITE" id="PS50928"/>
    </source>
</evidence>
<dbReference type="InterPro" id="IPR035906">
    <property type="entry name" value="MetI-like_sf"/>
</dbReference>
<protein>
    <submittedName>
        <fullName evidence="9">Carbohydrate ABC transporter membrane protein 2 (CUT1 family)</fullName>
    </submittedName>
</protein>
<evidence type="ECO:0000256" key="4">
    <source>
        <dbReference type="ARBA" id="ARBA00022692"/>
    </source>
</evidence>
<proteinExistence type="inferred from homology"/>
<feature type="transmembrane region" description="Helical" evidence="7">
    <location>
        <begin position="194"/>
        <end position="215"/>
    </location>
</feature>
<comment type="caution">
    <text evidence="9">The sequence shown here is derived from an EMBL/GenBank/DDBJ whole genome shotgun (WGS) entry which is preliminary data.</text>
</comment>
<feature type="domain" description="ABC transmembrane type-1" evidence="8">
    <location>
        <begin position="81"/>
        <end position="274"/>
    </location>
</feature>
<keyword evidence="2 7" id="KW-0813">Transport</keyword>
<dbReference type="GO" id="GO:0005886">
    <property type="term" value="C:plasma membrane"/>
    <property type="evidence" value="ECO:0007669"/>
    <property type="project" value="UniProtKB-SubCell"/>
</dbReference>